<gene>
    <name evidence="5" type="ORF">DCG65_01015</name>
    <name evidence="6" type="ORF">DD728_05270</name>
</gene>
<dbReference type="GO" id="GO:0016787">
    <property type="term" value="F:hydrolase activity"/>
    <property type="evidence" value="ECO:0007669"/>
    <property type="project" value="UniProtKB-KW"/>
</dbReference>
<accession>A0A356W3R5</accession>
<dbReference type="InterPro" id="IPR002018">
    <property type="entry name" value="CarbesteraseB"/>
</dbReference>
<dbReference type="Gene3D" id="3.40.50.1820">
    <property type="entry name" value="alpha/beta hydrolase"/>
    <property type="match status" value="1"/>
</dbReference>
<evidence type="ECO:0000256" key="2">
    <source>
        <dbReference type="ARBA" id="ARBA00022801"/>
    </source>
</evidence>
<dbReference type="Proteomes" id="UP000259173">
    <property type="component" value="Unassembled WGS sequence"/>
</dbReference>
<comment type="similarity">
    <text evidence="1 3">Belongs to the type-B carboxylesterase/lipase family.</text>
</comment>
<dbReference type="AlphaFoldDB" id="A0A356W3R5"/>
<sequence length="532" mass="59177">RWRAPRPVEAWDTPLEATFPFNRCAQLTSSFEPDREEGELAGKEDCLYLNVWAPSNSDSEPKPVMVWIHGGANVWGYAGQYEMGRLAQSQDVVVVGINYRLAMMGWFGHPSIVSTAETDLDRSMNFGTLDQIAALEWIQKNISAFGGDPNNVTVFGQSAGAFNVAALISSPLTEDLFHKAIVQSGGFRSTSYQDAVDGPANEARRRGAASQEFVAHLVDMGSLPPQDSMSPEELATRLRAMSPAEIFDAYKKLPIAVDAAGLINPVDISHDGVALPEEGIRNALINGSEMRDVPLMVGTTKDEFKGIAFVDKEMVGNFFNIAFWPKNKKAYTAYGYYPNALWSYHGVEEVADYWTRHRSSPVYTYRFDWDEQGKAFTTDVSFLVGASHSLEIPFVIGGFDDKVGDPMGVFFNKKNRAGRESLSGKMMEYWANFAYEGAPGKGRSGTLPEWSAWKRGDDTDRLMILDTEEDGGVRMIHDIPSAEELFEAFQDDKRFRKQSVRCKTADMALEIMNIVGGEMEPWEAYQADHCNS</sequence>
<proteinExistence type="inferred from homology"/>
<evidence type="ECO:0000259" key="4">
    <source>
        <dbReference type="Pfam" id="PF00135"/>
    </source>
</evidence>
<evidence type="ECO:0000256" key="1">
    <source>
        <dbReference type="ARBA" id="ARBA00005964"/>
    </source>
</evidence>
<dbReference type="EMBL" id="DMBR01000027">
    <property type="protein sequence ID" value="HAE93108.1"/>
    <property type="molecule type" value="Genomic_DNA"/>
</dbReference>
<feature type="domain" description="Carboxylesterase type B" evidence="4">
    <location>
        <begin position="1"/>
        <end position="310"/>
    </location>
</feature>
<feature type="non-terminal residue" evidence="6">
    <location>
        <position position="1"/>
    </location>
</feature>
<dbReference type="EMBL" id="DOGS01000108">
    <property type="protein sequence ID" value="HBQ48284.1"/>
    <property type="molecule type" value="Genomic_DNA"/>
</dbReference>
<evidence type="ECO:0000256" key="3">
    <source>
        <dbReference type="RuleBase" id="RU361235"/>
    </source>
</evidence>
<comment type="caution">
    <text evidence="6">The sequence shown here is derived from an EMBL/GenBank/DDBJ whole genome shotgun (WGS) entry which is preliminary data.</text>
</comment>
<name>A0A356W3R5_9PROT</name>
<dbReference type="Proteomes" id="UP000263957">
    <property type="component" value="Unassembled WGS sequence"/>
</dbReference>
<dbReference type="EC" id="3.1.1.-" evidence="3"/>
<reference evidence="7 8" key="1">
    <citation type="journal article" date="2018" name="Nat. Biotechnol.">
        <title>A standardized bacterial taxonomy based on genome phylogeny substantially revises the tree of life.</title>
        <authorList>
            <person name="Parks D.H."/>
            <person name="Chuvochina M."/>
            <person name="Waite D.W."/>
            <person name="Rinke C."/>
            <person name="Skarshewski A."/>
            <person name="Chaumeil P.A."/>
            <person name="Hugenholtz P."/>
        </authorList>
    </citation>
    <scope>NUCLEOTIDE SEQUENCE [LARGE SCALE GENOMIC DNA]</scope>
    <source>
        <strain evidence="6">UBA10378</strain>
        <strain evidence="5">UBA8557</strain>
    </source>
</reference>
<evidence type="ECO:0000313" key="6">
    <source>
        <dbReference type="EMBL" id="HBQ48284.1"/>
    </source>
</evidence>
<evidence type="ECO:0000313" key="5">
    <source>
        <dbReference type="EMBL" id="HAE93108.1"/>
    </source>
</evidence>
<dbReference type="InterPro" id="IPR050309">
    <property type="entry name" value="Type-B_Carboxylest/Lipase"/>
</dbReference>
<feature type="domain" description="Carboxylesterase type B" evidence="4">
    <location>
        <begin position="344"/>
        <end position="467"/>
    </location>
</feature>
<evidence type="ECO:0000313" key="7">
    <source>
        <dbReference type="Proteomes" id="UP000259173"/>
    </source>
</evidence>
<dbReference type="InterPro" id="IPR029058">
    <property type="entry name" value="AB_hydrolase_fold"/>
</dbReference>
<dbReference type="PROSITE" id="PS00122">
    <property type="entry name" value="CARBOXYLESTERASE_B_1"/>
    <property type="match status" value="1"/>
</dbReference>
<protein>
    <recommendedName>
        <fullName evidence="3">Carboxylic ester hydrolase</fullName>
        <ecNumber evidence="3">3.1.1.-</ecNumber>
    </recommendedName>
</protein>
<dbReference type="InterPro" id="IPR019819">
    <property type="entry name" value="Carboxylesterase_B_CS"/>
</dbReference>
<dbReference type="SUPFAM" id="SSF53474">
    <property type="entry name" value="alpha/beta-Hydrolases"/>
    <property type="match status" value="1"/>
</dbReference>
<organism evidence="6 8">
    <name type="scientific">Hyphomonas atlantica</name>
    <dbReference type="NCBI Taxonomy" id="1280948"/>
    <lineage>
        <taxon>Bacteria</taxon>
        <taxon>Pseudomonadati</taxon>
        <taxon>Pseudomonadota</taxon>
        <taxon>Alphaproteobacteria</taxon>
        <taxon>Hyphomonadales</taxon>
        <taxon>Hyphomonadaceae</taxon>
        <taxon>Hyphomonas</taxon>
    </lineage>
</organism>
<dbReference type="PANTHER" id="PTHR11559">
    <property type="entry name" value="CARBOXYLESTERASE"/>
    <property type="match status" value="1"/>
</dbReference>
<dbReference type="InterPro" id="IPR019826">
    <property type="entry name" value="Carboxylesterase_B_AS"/>
</dbReference>
<keyword evidence="2 3" id="KW-0378">Hydrolase</keyword>
<dbReference type="Pfam" id="PF00135">
    <property type="entry name" value="COesterase"/>
    <property type="match status" value="2"/>
</dbReference>
<dbReference type="PROSITE" id="PS00941">
    <property type="entry name" value="CARBOXYLESTERASE_B_2"/>
    <property type="match status" value="1"/>
</dbReference>
<evidence type="ECO:0000313" key="8">
    <source>
        <dbReference type="Proteomes" id="UP000263957"/>
    </source>
</evidence>